<evidence type="ECO:0000313" key="1">
    <source>
        <dbReference type="EMBL" id="GAA3643281.1"/>
    </source>
</evidence>
<name>A0ABP7AY77_9ACTN</name>
<dbReference type="Proteomes" id="UP001501490">
    <property type="component" value="Unassembled WGS sequence"/>
</dbReference>
<proteinExistence type="predicted"/>
<organism evidence="1 2">
    <name type="scientific">Microlunatus ginsengisoli</name>
    <dbReference type="NCBI Taxonomy" id="363863"/>
    <lineage>
        <taxon>Bacteria</taxon>
        <taxon>Bacillati</taxon>
        <taxon>Actinomycetota</taxon>
        <taxon>Actinomycetes</taxon>
        <taxon>Propionibacteriales</taxon>
        <taxon>Propionibacteriaceae</taxon>
        <taxon>Microlunatus</taxon>
    </lineage>
</organism>
<keyword evidence="2" id="KW-1185">Reference proteome</keyword>
<dbReference type="EMBL" id="BAABAB010000056">
    <property type="protein sequence ID" value="GAA3643281.1"/>
    <property type="molecule type" value="Genomic_DNA"/>
</dbReference>
<evidence type="ECO:0008006" key="3">
    <source>
        <dbReference type="Google" id="ProtNLM"/>
    </source>
</evidence>
<reference evidence="2" key="1">
    <citation type="journal article" date="2019" name="Int. J. Syst. Evol. Microbiol.">
        <title>The Global Catalogue of Microorganisms (GCM) 10K type strain sequencing project: providing services to taxonomists for standard genome sequencing and annotation.</title>
        <authorList>
            <consortium name="The Broad Institute Genomics Platform"/>
            <consortium name="The Broad Institute Genome Sequencing Center for Infectious Disease"/>
            <person name="Wu L."/>
            <person name="Ma J."/>
        </authorList>
    </citation>
    <scope>NUCLEOTIDE SEQUENCE [LARGE SCALE GENOMIC DNA]</scope>
    <source>
        <strain evidence="2">JCM 16929</strain>
    </source>
</reference>
<accession>A0ABP7AY77</accession>
<evidence type="ECO:0000313" key="2">
    <source>
        <dbReference type="Proteomes" id="UP001501490"/>
    </source>
</evidence>
<gene>
    <name evidence="1" type="ORF">GCM10022236_52420</name>
</gene>
<sequence>MTTPSALENDHRLSERISAFLRSWTDLARQDQSDMLAENVLIGTESSTAIISRDAFLAAVRARHTKIGGRSTSQLSTWTATGVGRGLLLVTATWVFDGAGADISLVSDFLLQDASGGGLRCAAYLPRQDVTAMLSSASSPVTADSAGQP</sequence>
<comment type="caution">
    <text evidence="1">The sequence shown here is derived from an EMBL/GenBank/DDBJ whole genome shotgun (WGS) entry which is preliminary data.</text>
</comment>
<protein>
    <recommendedName>
        <fullName evidence="3">SnoaL-like domain-containing protein</fullName>
    </recommendedName>
</protein>